<dbReference type="InterPro" id="IPR036095">
    <property type="entry name" value="PTS_EIIB-like_sf"/>
</dbReference>
<dbReference type="GO" id="GO:0008982">
    <property type="term" value="F:protein-N(PI)-phosphohistidine-sugar phosphotransferase activity"/>
    <property type="evidence" value="ECO:0007669"/>
    <property type="project" value="InterPro"/>
</dbReference>
<keyword evidence="3" id="KW-0805">Transcription regulation</keyword>
<dbReference type="PANTHER" id="PTHR30185">
    <property type="entry name" value="CRYPTIC BETA-GLUCOSIDE BGL OPERON ANTITERMINATOR"/>
    <property type="match status" value="1"/>
</dbReference>
<evidence type="ECO:0000256" key="2">
    <source>
        <dbReference type="ARBA" id="ARBA00022737"/>
    </source>
</evidence>
<evidence type="ECO:0000259" key="6">
    <source>
        <dbReference type="PROSITE" id="PS51094"/>
    </source>
</evidence>
<dbReference type="PROSITE" id="PS51099">
    <property type="entry name" value="PTS_EIIB_TYPE_2"/>
    <property type="match status" value="1"/>
</dbReference>
<dbReference type="Gene3D" id="3.40.930.10">
    <property type="entry name" value="Mannitol-specific EII, Chain A"/>
    <property type="match status" value="1"/>
</dbReference>
<dbReference type="Gene3D" id="3.40.50.2300">
    <property type="match status" value="1"/>
</dbReference>
<dbReference type="InterPro" id="IPR002178">
    <property type="entry name" value="PTS_EIIA_type-2_dom"/>
</dbReference>
<dbReference type="SUPFAM" id="SSF52794">
    <property type="entry name" value="PTS system IIB component-like"/>
    <property type="match status" value="1"/>
</dbReference>
<dbReference type="AlphaFoldDB" id="A0A1C4A989"/>
<evidence type="ECO:0000259" key="8">
    <source>
        <dbReference type="PROSITE" id="PS51372"/>
    </source>
</evidence>
<dbReference type="InterPro" id="IPR036388">
    <property type="entry name" value="WH-like_DNA-bd_sf"/>
</dbReference>
<keyword evidence="4" id="KW-0010">Activator</keyword>
<dbReference type="GO" id="GO:0009401">
    <property type="term" value="P:phosphoenolpyruvate-dependent sugar phosphotransferase system"/>
    <property type="evidence" value="ECO:0007669"/>
    <property type="project" value="InterPro"/>
</dbReference>
<dbReference type="PANTHER" id="PTHR30185:SF12">
    <property type="entry name" value="TRANSCRIPTIONAL REGULATOR MANR"/>
    <property type="match status" value="1"/>
</dbReference>
<evidence type="ECO:0000259" key="7">
    <source>
        <dbReference type="PROSITE" id="PS51099"/>
    </source>
</evidence>
<dbReference type="STRING" id="1798182.GA0061081_102301"/>
<dbReference type="InterPro" id="IPR016152">
    <property type="entry name" value="PTrfase/Anion_transptr"/>
</dbReference>
<dbReference type="OrthoDB" id="3239954at2"/>
<accession>A0A1C4A989</accession>
<organism evidence="9 10">
    <name type="scientific">Gilliamella bombicola</name>
    <dbReference type="NCBI Taxonomy" id="1798182"/>
    <lineage>
        <taxon>Bacteria</taxon>
        <taxon>Pseudomonadati</taxon>
        <taxon>Pseudomonadota</taxon>
        <taxon>Gammaproteobacteria</taxon>
        <taxon>Orbales</taxon>
        <taxon>Orbaceae</taxon>
        <taxon>Gilliamella</taxon>
    </lineage>
</organism>
<sequence>MERQIELLKLLFKESEFRPAAYFSLKLSISTKTIYFDIEKLNDQLLTVPNSDIYIEKSPRKGLILKGNKGCIDSVIGYLEQNNSHGYFNKNSRRLTPEYRRLDIVKRCLLNQENVSLEQLSDDYIVSKTSLHKDIEFINRSLASENVLLNVTHKTIVVEGKENQIQRAIKHFLLLYIHKQDSYYLNQLMRSLMDDDSFEQISQLLFEHYESIVQRSSEYYLLSLLISIAIQLKRLTLGYTIDEEDDFLFNHIRYMQSYLIASDLAQLLEVTFNIEFSTNDIKYLSKLFFAHRIIDESVKVDDSFYEQIIRKIIRKIGEIEGIDLSKDSKLFHSLLSHFPPMITRLQKQIRIINPILKEIKHEYSKLFSVLWYALSDLERKFDICLNDHEISFLLIHFQIALDKAADANNIVIVCQYGCCSSNLILNKVRKILPSKDNIEVYSISKLTSTNLSNVDLFITTLDINNLNKPVVKISSLLNTNDYQNIIQAYANYVLNKQSDFSEKQNCYPSMAKFVDPDLIQLNVNIDNKNECLNKLIHRLEDKGYVTSHYRDSVLQREEIGDTAIENGIALPHGSPMFVTKSSISIMTLRKPIKWGVIDVSVIIMVSLSEKNINSINEVFTEIYEIVSNKHAISALKNITSFKQLKLFLDNQRGIKNVL</sequence>
<evidence type="ECO:0000256" key="5">
    <source>
        <dbReference type="ARBA" id="ARBA00023163"/>
    </source>
</evidence>
<evidence type="ECO:0000313" key="9">
    <source>
        <dbReference type="EMBL" id="SCB91137.1"/>
    </source>
</evidence>
<dbReference type="RefSeq" id="WP_091347105.1">
    <property type="nucleotide sequence ID" value="NZ_FMAQ01000002.1"/>
</dbReference>
<proteinExistence type="predicted"/>
<keyword evidence="10" id="KW-1185">Reference proteome</keyword>
<keyword evidence="2" id="KW-0677">Repeat</keyword>
<dbReference type="SUPFAM" id="SSF55804">
    <property type="entry name" value="Phoshotransferase/anion transport protein"/>
    <property type="match status" value="1"/>
</dbReference>
<evidence type="ECO:0000256" key="3">
    <source>
        <dbReference type="ARBA" id="ARBA00023015"/>
    </source>
</evidence>
<evidence type="ECO:0000256" key="4">
    <source>
        <dbReference type="ARBA" id="ARBA00023159"/>
    </source>
</evidence>
<dbReference type="CDD" id="cd05568">
    <property type="entry name" value="PTS_IIB_bgl_like"/>
    <property type="match status" value="1"/>
</dbReference>
<feature type="domain" description="PTS EIIA type-2" evidence="6">
    <location>
        <begin position="512"/>
        <end position="651"/>
    </location>
</feature>
<evidence type="ECO:0000256" key="1">
    <source>
        <dbReference type="ARBA" id="ARBA00022679"/>
    </source>
</evidence>
<reference evidence="10" key="1">
    <citation type="submission" date="2016-08" db="EMBL/GenBank/DDBJ databases">
        <authorList>
            <person name="Varghese N."/>
            <person name="Submissions Spin"/>
        </authorList>
    </citation>
    <scope>NUCLEOTIDE SEQUENCE [LARGE SCALE GENOMIC DNA]</scope>
    <source>
        <strain evidence="10">R-53248</strain>
    </source>
</reference>
<feature type="domain" description="PRD" evidence="8">
    <location>
        <begin position="193"/>
        <end position="298"/>
    </location>
</feature>
<keyword evidence="1" id="KW-0808">Transferase</keyword>
<dbReference type="CDD" id="cd00211">
    <property type="entry name" value="PTS_IIA_fru"/>
    <property type="match status" value="1"/>
</dbReference>
<dbReference type="PROSITE" id="PS51094">
    <property type="entry name" value="PTS_EIIA_TYPE_2"/>
    <property type="match status" value="1"/>
</dbReference>
<dbReference type="Pfam" id="PF08279">
    <property type="entry name" value="HTH_11"/>
    <property type="match status" value="1"/>
</dbReference>
<name>A0A1C4A989_9GAMM</name>
<dbReference type="InterPro" id="IPR050661">
    <property type="entry name" value="BglG_antiterminators"/>
</dbReference>
<dbReference type="InterPro" id="IPR011608">
    <property type="entry name" value="PRD"/>
</dbReference>
<feature type="domain" description="PRD" evidence="8">
    <location>
        <begin position="300"/>
        <end position="407"/>
    </location>
</feature>
<dbReference type="Pfam" id="PF05043">
    <property type="entry name" value="Mga"/>
    <property type="match status" value="1"/>
</dbReference>
<dbReference type="InterPro" id="IPR036634">
    <property type="entry name" value="PRD_sf"/>
</dbReference>
<dbReference type="Gene3D" id="1.10.1790.10">
    <property type="entry name" value="PRD domain"/>
    <property type="match status" value="2"/>
</dbReference>
<evidence type="ECO:0000313" key="10">
    <source>
        <dbReference type="Proteomes" id="UP000199670"/>
    </source>
</evidence>
<dbReference type="InterPro" id="IPR013011">
    <property type="entry name" value="PTS_EIIB_2"/>
</dbReference>
<dbReference type="EMBL" id="FMAQ01000002">
    <property type="protein sequence ID" value="SCB91137.1"/>
    <property type="molecule type" value="Genomic_DNA"/>
</dbReference>
<dbReference type="Pfam" id="PF00874">
    <property type="entry name" value="PRD"/>
    <property type="match status" value="1"/>
</dbReference>
<dbReference type="GO" id="GO:0006355">
    <property type="term" value="P:regulation of DNA-templated transcription"/>
    <property type="evidence" value="ECO:0007669"/>
    <property type="project" value="InterPro"/>
</dbReference>
<gene>
    <name evidence="9" type="ORF">GA0061081_102301</name>
</gene>
<keyword evidence="5" id="KW-0804">Transcription</keyword>
<dbReference type="Pfam" id="PF00359">
    <property type="entry name" value="PTS_EIIA_2"/>
    <property type="match status" value="1"/>
</dbReference>
<dbReference type="InterPro" id="IPR007737">
    <property type="entry name" value="Mga_HTH"/>
</dbReference>
<dbReference type="PROSITE" id="PS51372">
    <property type="entry name" value="PRD_2"/>
    <property type="match status" value="2"/>
</dbReference>
<dbReference type="SUPFAM" id="SSF63520">
    <property type="entry name" value="PTS-regulatory domain, PRD"/>
    <property type="match status" value="2"/>
</dbReference>
<dbReference type="Gene3D" id="1.10.10.10">
    <property type="entry name" value="Winged helix-like DNA-binding domain superfamily/Winged helix DNA-binding domain"/>
    <property type="match status" value="2"/>
</dbReference>
<feature type="domain" description="PTS EIIB type-2" evidence="7">
    <location>
        <begin position="408"/>
        <end position="497"/>
    </location>
</feature>
<protein>
    <submittedName>
        <fullName evidence="9">Transcriptional antiterminator</fullName>
    </submittedName>
</protein>
<dbReference type="Proteomes" id="UP000199670">
    <property type="component" value="Unassembled WGS sequence"/>
</dbReference>
<dbReference type="InterPro" id="IPR013196">
    <property type="entry name" value="HTH_11"/>
</dbReference>